<evidence type="ECO:0000313" key="5">
    <source>
        <dbReference type="Proteomes" id="UP000730618"/>
    </source>
</evidence>
<proteinExistence type="predicted"/>
<dbReference type="RefSeq" id="WP_218101077.1">
    <property type="nucleotide sequence ID" value="NZ_CAJVCE010000015.1"/>
</dbReference>
<name>A0ABM8VN10_9BACL</name>
<dbReference type="EMBL" id="CAJVCE010000015">
    <property type="protein sequence ID" value="CAG7650806.1"/>
    <property type="molecule type" value="Genomic_DNA"/>
</dbReference>
<keyword evidence="5" id="KW-1185">Reference proteome</keyword>
<evidence type="ECO:0000256" key="1">
    <source>
        <dbReference type="ARBA" id="ARBA00023125"/>
    </source>
</evidence>
<dbReference type="PANTHER" id="PTHR30290:SF72">
    <property type="entry name" value="HTH-TYPE TRANSCRIPTIONAL REGULATOR SGRR"/>
    <property type="match status" value="1"/>
</dbReference>
<gene>
    <name evidence="4" type="primary">sgrR_1</name>
    <name evidence="4" type="ORF">PAECIP111802_04810</name>
</gene>
<feature type="domain" description="Solute-binding protein family 5" evidence="2">
    <location>
        <begin position="174"/>
        <end position="481"/>
    </location>
</feature>
<comment type="caution">
    <text evidence="4">The sequence shown here is derived from an EMBL/GenBank/DDBJ whole genome shotgun (WGS) entry which is preliminary data.</text>
</comment>
<dbReference type="InterPro" id="IPR039424">
    <property type="entry name" value="SBP_5"/>
</dbReference>
<dbReference type="Proteomes" id="UP000730618">
    <property type="component" value="Unassembled WGS sequence"/>
</dbReference>
<dbReference type="Pfam" id="PF00496">
    <property type="entry name" value="SBP_bac_5"/>
    <property type="match status" value="1"/>
</dbReference>
<evidence type="ECO:0000259" key="2">
    <source>
        <dbReference type="Pfam" id="PF00496"/>
    </source>
</evidence>
<sequence>MDQYYMKLRKRYPQMIEGDEIEITMGELTELFQCTGRNVNLVLRRMGESGWIEWIPGRGRGHRSKLVFLAKSETVVLESAQAFVERGDIQQAFAHLDEHSYLPAIKDQFVYWLDTHFGFSPEMKNEQKTDTLRLPYSKPIETLDPAFITYVVECHMVQQIFEVLVKYNEKTDTIEGNLAHYWTSSNKEMEWTFFLRKGVYFHHGKEMTSADVKFTLERIKNEEMGSPFHWLFDDVERIEILDKYALRIYLSKANPLFLHHLSLDRASIVPEDAAKEMGSRFRRMPVGTGPFKVVRNDDSMLVLEAFPRYFDRRAHLDRIEIWFTPELERKASHLSAPSYQMHYQCHIDGEVPNDWQAIETIGRDCSFVTFNMDLPGPQQNLYFRKAFLHGLDRKQLNVAGLGEVSLAKWFHELSREHSDTDDQYDPMTAKQCLTQSGYKGETLLLTYSSNFRNIAESIRDQLDELGIRMELRQMDSSKNVEHRMRQIHQSHFCLCRNVVEQDLELSVIELFLAATCHVRAHLGTEMQQQTDWLIRRLYQEGSSVIRSSYLNRLRSLVTDQVYVLFLFQHTQRTVFHPSLKNVSLNAIGWVQFRELWFEPTVGQVAAVAE</sequence>
<dbReference type="Pfam" id="PF12793">
    <property type="entry name" value="SgrR_N"/>
    <property type="match status" value="1"/>
</dbReference>
<reference evidence="4 5" key="1">
    <citation type="submission" date="2021-06" db="EMBL/GenBank/DDBJ databases">
        <authorList>
            <person name="Criscuolo A."/>
        </authorList>
    </citation>
    <scope>NUCLEOTIDE SEQUENCE [LARGE SCALE GENOMIC DNA]</scope>
    <source>
        <strain evidence="5">CIP 111802</strain>
    </source>
</reference>
<feature type="domain" description="Transcriptional regulator SgrR N-terminal HTH" evidence="3">
    <location>
        <begin position="3"/>
        <end position="99"/>
    </location>
</feature>
<evidence type="ECO:0000313" key="4">
    <source>
        <dbReference type="EMBL" id="CAG7650806.1"/>
    </source>
</evidence>
<accession>A0ABM8VN10</accession>
<organism evidence="4 5">
    <name type="scientific">Paenibacillus allorhizosphaerae</name>
    <dbReference type="NCBI Taxonomy" id="2849866"/>
    <lineage>
        <taxon>Bacteria</taxon>
        <taxon>Bacillati</taxon>
        <taxon>Bacillota</taxon>
        <taxon>Bacilli</taxon>
        <taxon>Bacillales</taxon>
        <taxon>Paenibacillaceae</taxon>
        <taxon>Paenibacillus</taxon>
    </lineage>
</organism>
<dbReference type="InterPro" id="IPR025370">
    <property type="entry name" value="SgrR_HTH_N"/>
</dbReference>
<dbReference type="InterPro" id="IPR000914">
    <property type="entry name" value="SBP_5_dom"/>
</dbReference>
<dbReference type="PANTHER" id="PTHR30290">
    <property type="entry name" value="PERIPLASMIC BINDING COMPONENT OF ABC TRANSPORTER"/>
    <property type="match status" value="1"/>
</dbReference>
<keyword evidence="1" id="KW-0238">DNA-binding</keyword>
<protein>
    <submittedName>
        <fullName evidence="4">HTH-type transcriptional regulator SgrR</fullName>
    </submittedName>
</protein>
<evidence type="ECO:0000259" key="3">
    <source>
        <dbReference type="Pfam" id="PF12793"/>
    </source>
</evidence>